<dbReference type="InterPro" id="IPR027705">
    <property type="entry name" value="Flotillin_fam"/>
</dbReference>
<dbReference type="PANTHER" id="PTHR13806:SF46">
    <property type="entry name" value="FLOTILLIN-1-RELATED"/>
    <property type="match status" value="1"/>
</dbReference>
<evidence type="ECO:0000259" key="5">
    <source>
        <dbReference type="SMART" id="SM00244"/>
    </source>
</evidence>
<organism evidence="6 7">
    <name type="scientific">Ligilactobacillus equi DPC 6820</name>
    <dbReference type="NCBI Taxonomy" id="1392007"/>
    <lineage>
        <taxon>Bacteria</taxon>
        <taxon>Bacillati</taxon>
        <taxon>Bacillota</taxon>
        <taxon>Bacilli</taxon>
        <taxon>Lactobacillales</taxon>
        <taxon>Lactobacillaceae</taxon>
        <taxon>Ligilactobacillus</taxon>
    </lineage>
</organism>
<keyword evidence="7" id="KW-1185">Reference proteome</keyword>
<dbReference type="Proteomes" id="UP000018559">
    <property type="component" value="Unassembled WGS sequence"/>
</dbReference>
<dbReference type="InterPro" id="IPR031905">
    <property type="entry name" value="Flotillin_C"/>
</dbReference>
<keyword evidence="3" id="KW-0472">Membrane</keyword>
<dbReference type="Gene3D" id="3.30.479.30">
    <property type="entry name" value="Band 7 domain"/>
    <property type="match status" value="1"/>
</dbReference>
<gene>
    <name evidence="6" type="ORF">LEQ_0100c</name>
</gene>
<dbReference type="PANTHER" id="PTHR13806">
    <property type="entry name" value="FLOTILLIN-RELATED"/>
    <property type="match status" value="1"/>
</dbReference>
<evidence type="ECO:0000313" key="6">
    <source>
        <dbReference type="EMBL" id="ETA73795.1"/>
    </source>
</evidence>
<dbReference type="GO" id="GO:0005886">
    <property type="term" value="C:plasma membrane"/>
    <property type="evidence" value="ECO:0007669"/>
    <property type="project" value="TreeGrafter"/>
</dbReference>
<dbReference type="AlphaFoldDB" id="V7HWY6"/>
<sequence length="437" mass="47235">MSGFIFPAIIVVIVLIVLSIPISAYKKVAPNEVLIVTGGWLSGPYVQENEETHTKVKVIKGGGAFVIPIVQQSEIQSLDTFNVDVVVKNVMTKGMVKVNASANAVLRVGSTPKMIAIASEKMLGLSEEERDNQMQQVVYGGVREVLSGLTPSQANDRSQFRQEVVSGIEETFANLGLEITAFQIKDIWDDEGYFDSLSAEEVANKKSKARQAQAIADKEATLVEAQNNQEAQKAQLAADKQIAENQRDTDVAKAQFDAQVKRERAISENAYKIANAEQDQIINEKLILVKENELKATVLAQQKADAEAIGIKAQAEANKTKTLADANAEQIRKEGQAQADAQRALAKALENNGQFALQKAIIDNLPAIAASFADSVANIDNLTVFDGTEGVGRQSVAGLAQTLEFTKQATGIDVAELMQNKSEGKVTLNQPVPTEEQ</sequence>
<keyword evidence="4" id="KW-0175">Coiled coil</keyword>
<dbReference type="SUPFAM" id="SSF117892">
    <property type="entry name" value="Band 7/SPFH domain"/>
    <property type="match status" value="1"/>
</dbReference>
<dbReference type="PATRIC" id="fig|1392007.3.peg.1448"/>
<dbReference type="SMART" id="SM00244">
    <property type="entry name" value="PHB"/>
    <property type="match status" value="1"/>
</dbReference>
<dbReference type="InterPro" id="IPR001107">
    <property type="entry name" value="Band_7"/>
</dbReference>
<reference evidence="6 7" key="1">
    <citation type="journal article" date="2014" name="Genome Announc.">
        <title>The Genome of the Predominant Equine Lactobacillus Species, Lactobacillus equi, Is Reflective of Its Lifestyle Adaptations to an Herbivorous Host.</title>
        <authorList>
            <person name="O'Donnell M.M."/>
            <person name="Harris H.M."/>
            <person name="O'Toole P.W."/>
            <person name="Ross R.P."/>
        </authorList>
    </citation>
    <scope>NUCLEOTIDE SEQUENCE [LARGE SCALE GENOMIC DNA]</scope>
    <source>
        <strain evidence="6 7">DPC 6820</strain>
    </source>
</reference>
<evidence type="ECO:0000256" key="4">
    <source>
        <dbReference type="SAM" id="Coils"/>
    </source>
</evidence>
<proteinExistence type="inferred from homology"/>
<evidence type="ECO:0000313" key="7">
    <source>
        <dbReference type="Proteomes" id="UP000018559"/>
    </source>
</evidence>
<evidence type="ECO:0000256" key="1">
    <source>
        <dbReference type="ARBA" id="ARBA00004370"/>
    </source>
</evidence>
<comment type="caution">
    <text evidence="6">The sequence shown here is derived from an EMBL/GenBank/DDBJ whole genome shotgun (WGS) entry which is preliminary data.</text>
</comment>
<comment type="similarity">
    <text evidence="2">Belongs to the band 7/mec-2 family. Flotillin subfamily.</text>
</comment>
<protein>
    <submittedName>
        <fullName evidence="6">Inner membrane protein YqiK</fullName>
    </submittedName>
</protein>
<feature type="coiled-coil region" evidence="4">
    <location>
        <begin position="208"/>
        <end position="246"/>
    </location>
</feature>
<accession>V7HWY6</accession>
<feature type="domain" description="Band 7" evidence="5">
    <location>
        <begin position="23"/>
        <end position="201"/>
    </location>
</feature>
<dbReference type="Pfam" id="PF15975">
    <property type="entry name" value="Flot"/>
    <property type="match status" value="1"/>
</dbReference>
<name>V7HWY6_9LACO</name>
<dbReference type="RefSeq" id="WP_023860045.1">
    <property type="nucleotide sequence ID" value="NZ_AWWH01000158.1"/>
</dbReference>
<dbReference type="GO" id="GO:0002020">
    <property type="term" value="F:protease binding"/>
    <property type="evidence" value="ECO:0007669"/>
    <property type="project" value="TreeGrafter"/>
</dbReference>
<comment type="subcellular location">
    <subcellularLocation>
        <location evidence="1">Membrane</location>
    </subcellularLocation>
</comment>
<dbReference type="EMBL" id="AWWH01000158">
    <property type="protein sequence ID" value="ETA73795.1"/>
    <property type="molecule type" value="Genomic_DNA"/>
</dbReference>
<evidence type="ECO:0000256" key="2">
    <source>
        <dbReference type="ARBA" id="ARBA00007161"/>
    </source>
</evidence>
<dbReference type="CDD" id="cd03399">
    <property type="entry name" value="SPFH_flotillin"/>
    <property type="match status" value="1"/>
</dbReference>
<dbReference type="Pfam" id="PF01145">
    <property type="entry name" value="Band_7"/>
    <property type="match status" value="1"/>
</dbReference>
<evidence type="ECO:0000256" key="3">
    <source>
        <dbReference type="ARBA" id="ARBA00023136"/>
    </source>
</evidence>
<dbReference type="InterPro" id="IPR036013">
    <property type="entry name" value="Band_7/SPFH_dom_sf"/>
</dbReference>
<dbReference type="GO" id="GO:0072659">
    <property type="term" value="P:protein localization to plasma membrane"/>
    <property type="evidence" value="ECO:0007669"/>
    <property type="project" value="TreeGrafter"/>
</dbReference>